<dbReference type="RefSeq" id="WP_311594234.1">
    <property type="nucleotide sequence ID" value="NZ_JAVRHV010000008.1"/>
</dbReference>
<evidence type="ECO:0000259" key="2">
    <source>
        <dbReference type="Pfam" id="PF02911"/>
    </source>
</evidence>
<dbReference type="InterPro" id="IPR036477">
    <property type="entry name" value="Formyl_transf_N_sf"/>
</dbReference>
<proteinExistence type="predicted"/>
<dbReference type="SUPFAM" id="SSF53328">
    <property type="entry name" value="Formyltransferase"/>
    <property type="match status" value="1"/>
</dbReference>
<dbReference type="Pfam" id="PF00551">
    <property type="entry name" value="Formyl_trans_N"/>
    <property type="match status" value="1"/>
</dbReference>
<dbReference type="InterPro" id="IPR005793">
    <property type="entry name" value="Formyl_trans_C"/>
</dbReference>
<dbReference type="InterPro" id="IPR011034">
    <property type="entry name" value="Formyl_transferase-like_C_sf"/>
</dbReference>
<evidence type="ECO:0000313" key="4">
    <source>
        <dbReference type="Proteomes" id="UP001252186"/>
    </source>
</evidence>
<dbReference type="Pfam" id="PF02911">
    <property type="entry name" value="Formyl_trans_C"/>
    <property type="match status" value="1"/>
</dbReference>
<organism evidence="3 4">
    <name type="scientific">Urechidicola vernalis</name>
    <dbReference type="NCBI Taxonomy" id="3075600"/>
    <lineage>
        <taxon>Bacteria</taxon>
        <taxon>Pseudomonadati</taxon>
        <taxon>Bacteroidota</taxon>
        <taxon>Flavobacteriia</taxon>
        <taxon>Flavobacteriales</taxon>
        <taxon>Flavobacteriaceae</taxon>
        <taxon>Urechidicola</taxon>
    </lineage>
</organism>
<dbReference type="SUPFAM" id="SSF50486">
    <property type="entry name" value="FMT C-terminal domain-like"/>
    <property type="match status" value="1"/>
</dbReference>
<dbReference type="Proteomes" id="UP001252186">
    <property type="component" value="Unassembled WGS sequence"/>
</dbReference>
<feature type="domain" description="Formyl transferase N-terminal" evidence="1">
    <location>
        <begin position="1"/>
        <end position="167"/>
    </location>
</feature>
<dbReference type="CDD" id="cd08651">
    <property type="entry name" value="FMT_core_like_4"/>
    <property type="match status" value="1"/>
</dbReference>
<dbReference type="InterPro" id="IPR002376">
    <property type="entry name" value="Formyl_transf_N"/>
</dbReference>
<keyword evidence="4" id="KW-1185">Reference proteome</keyword>
<dbReference type="Gene3D" id="3.40.50.12230">
    <property type="match status" value="1"/>
</dbReference>
<reference evidence="3 4" key="1">
    <citation type="submission" date="2023-09" db="EMBL/GenBank/DDBJ databases">
        <authorList>
            <person name="Rey-Velasco X."/>
        </authorList>
    </citation>
    <scope>NUCLEOTIDE SEQUENCE [LARGE SCALE GENOMIC DNA]</scope>
    <source>
        <strain evidence="3 4">P050</strain>
    </source>
</reference>
<gene>
    <name evidence="3" type="ORF">RM519_12890</name>
</gene>
<evidence type="ECO:0000259" key="1">
    <source>
        <dbReference type="Pfam" id="PF00551"/>
    </source>
</evidence>
<sequence>MRIFFIGTVEFSKRSLEKLIDINANVVGVATKTKSSFNADFADIVKVCKENDLNYKSIANINSAECINWIRSLKPDVIFCFGWSNLLKKEILNLAPLGVVGYHPTELPKNRGRHPIIWALVLGLKNTASTFFFMKEGADDGDILSQKKVSISWDDDAQKLYDKLSTVALTQIETFHEELKSKTYTRTPQDHSIANLWRKRGKNDGRIDFRMSSEAIYNLIRGLAKPYIGAHIEKEGKDIMVWKSKVGNNYNRNIEPGKVIQIVDSHIEVKTGNASIWLINHEFSNLPKPNEYL</sequence>
<accession>A0ABU2Y7H0</accession>
<feature type="domain" description="Formyl transferase C-terminal" evidence="2">
    <location>
        <begin position="202"/>
        <end position="283"/>
    </location>
</feature>
<name>A0ABU2Y7H0_9FLAO</name>
<protein>
    <submittedName>
        <fullName evidence="3">Formyltransferase family protein</fullName>
    </submittedName>
</protein>
<dbReference type="EMBL" id="JAVRHV010000008">
    <property type="protein sequence ID" value="MDT0554149.1"/>
    <property type="molecule type" value="Genomic_DNA"/>
</dbReference>
<comment type="caution">
    <text evidence="3">The sequence shown here is derived from an EMBL/GenBank/DDBJ whole genome shotgun (WGS) entry which is preliminary data.</text>
</comment>
<dbReference type="PANTHER" id="PTHR11138:SF5">
    <property type="entry name" value="METHIONYL-TRNA FORMYLTRANSFERASE, MITOCHONDRIAL"/>
    <property type="match status" value="1"/>
</dbReference>
<dbReference type="PANTHER" id="PTHR11138">
    <property type="entry name" value="METHIONYL-TRNA FORMYLTRANSFERASE"/>
    <property type="match status" value="1"/>
</dbReference>
<evidence type="ECO:0000313" key="3">
    <source>
        <dbReference type="EMBL" id="MDT0554149.1"/>
    </source>
</evidence>